<name>A0A1J7I5N7_9PEZI</name>
<evidence type="ECO:0008006" key="4">
    <source>
        <dbReference type="Google" id="ProtNLM"/>
    </source>
</evidence>
<organism evidence="2 3">
    <name type="scientific">Coniochaeta ligniaria NRRL 30616</name>
    <dbReference type="NCBI Taxonomy" id="1408157"/>
    <lineage>
        <taxon>Eukaryota</taxon>
        <taxon>Fungi</taxon>
        <taxon>Dikarya</taxon>
        <taxon>Ascomycota</taxon>
        <taxon>Pezizomycotina</taxon>
        <taxon>Sordariomycetes</taxon>
        <taxon>Sordariomycetidae</taxon>
        <taxon>Coniochaetales</taxon>
        <taxon>Coniochaetaceae</taxon>
        <taxon>Coniochaeta</taxon>
    </lineage>
</organism>
<evidence type="ECO:0000313" key="3">
    <source>
        <dbReference type="Proteomes" id="UP000182658"/>
    </source>
</evidence>
<feature type="chain" id="PRO_5012295127" description="Secreted protein" evidence="1">
    <location>
        <begin position="24"/>
        <end position="149"/>
    </location>
</feature>
<protein>
    <recommendedName>
        <fullName evidence="4">Secreted protein</fullName>
    </recommendedName>
</protein>
<evidence type="ECO:0000313" key="2">
    <source>
        <dbReference type="EMBL" id="OIW22675.1"/>
    </source>
</evidence>
<feature type="signal peptide" evidence="1">
    <location>
        <begin position="1"/>
        <end position="23"/>
    </location>
</feature>
<dbReference type="InParanoid" id="A0A1J7I5N7"/>
<reference evidence="2 3" key="1">
    <citation type="submission" date="2016-10" db="EMBL/GenBank/DDBJ databases">
        <title>Draft genome sequence of Coniochaeta ligniaria NRRL30616, a lignocellulolytic fungus for bioabatement of inhibitors in plant biomass hydrolysates.</title>
        <authorList>
            <consortium name="DOE Joint Genome Institute"/>
            <person name="Jimenez D.J."/>
            <person name="Hector R.E."/>
            <person name="Riley R."/>
            <person name="Sun H."/>
            <person name="Grigoriev I.V."/>
            <person name="Van Elsas J.D."/>
            <person name="Nichols N.N."/>
        </authorList>
    </citation>
    <scope>NUCLEOTIDE SEQUENCE [LARGE SCALE GENOMIC DNA]</scope>
    <source>
        <strain evidence="2 3">NRRL 30616</strain>
    </source>
</reference>
<evidence type="ECO:0000256" key="1">
    <source>
        <dbReference type="SAM" id="SignalP"/>
    </source>
</evidence>
<gene>
    <name evidence="2" type="ORF">CONLIGDRAFT_638134</name>
</gene>
<dbReference type="Proteomes" id="UP000182658">
    <property type="component" value="Unassembled WGS sequence"/>
</dbReference>
<keyword evidence="3" id="KW-1185">Reference proteome</keyword>
<dbReference type="EMBL" id="KV875111">
    <property type="protein sequence ID" value="OIW22675.1"/>
    <property type="molecule type" value="Genomic_DNA"/>
</dbReference>
<proteinExistence type="predicted"/>
<keyword evidence="1" id="KW-0732">Signal</keyword>
<dbReference type="AlphaFoldDB" id="A0A1J7I5N7"/>
<accession>A0A1J7I5N7</accession>
<sequence length="149" mass="16789">MGVTDAFLAVCLACLLPVRVTWFREVEPPGKYHKGLSHEKVGSKSTLRPSDRACARCLDVCMSYIYVTACCEMRNPHSRTRMTYIASIDPSSSSTTYISYIYHARPRFANYSHKDRPLNHHSCQRPASTQAVPLAELCRCPNSNTAYQP</sequence>